<keyword evidence="1" id="KW-0732">Signal</keyword>
<gene>
    <name evidence="2" type="ORF">KJI95_04040</name>
</gene>
<feature type="chain" id="PRO_5045167743" description="Phosphodiester glycosidase domain-containing protein" evidence="1">
    <location>
        <begin position="19"/>
        <end position="276"/>
    </location>
</feature>
<dbReference type="EMBL" id="JAHEPS010000001">
    <property type="protein sequence ID" value="MBT1443695.1"/>
    <property type="molecule type" value="Genomic_DNA"/>
</dbReference>
<evidence type="ECO:0000313" key="2">
    <source>
        <dbReference type="EMBL" id="MBT1443695.1"/>
    </source>
</evidence>
<keyword evidence="3" id="KW-1185">Reference proteome</keyword>
<organism evidence="2 3">
    <name type="scientific">Shewanella jiangmenensis</name>
    <dbReference type="NCBI Taxonomy" id="2837387"/>
    <lineage>
        <taxon>Bacteria</taxon>
        <taxon>Pseudomonadati</taxon>
        <taxon>Pseudomonadota</taxon>
        <taxon>Gammaproteobacteria</taxon>
        <taxon>Alteromonadales</taxon>
        <taxon>Shewanellaceae</taxon>
        <taxon>Shewanella</taxon>
    </lineage>
</organism>
<sequence length="276" mass="30575">MKFMLIFVSLFLSLSAVAEDYFVLKRDGRIYEYEVDGGVIDEVGKIEFLSYLKASHPNYSFLGVIANREEVFFSVGYFKPEHGNVAEIYGYSIGKNKVSFISNGKYPSFINGSLCFARDLLDSEGSSIVCVDENGSERIHEELPISIGRGNSTSSKEGIAYFDIKQKVLKLIQGKAVSNYIAKLDYCVPVAISKDYGIVCRGKEWGKYFFVSGGMIIKAENFIPRLIVGNSIIGIIVSESLGKNQVSLSRYDIGSGGMESVEFDTDDISEAAFFKK</sequence>
<dbReference type="RefSeq" id="WP_214505862.1">
    <property type="nucleotide sequence ID" value="NZ_JAHEPS010000001.1"/>
</dbReference>
<dbReference type="Proteomes" id="UP001195903">
    <property type="component" value="Unassembled WGS sequence"/>
</dbReference>
<protein>
    <recommendedName>
        <fullName evidence="4">Phosphodiester glycosidase domain-containing protein</fullName>
    </recommendedName>
</protein>
<name>A0ABS5UZT7_9GAMM</name>
<comment type="caution">
    <text evidence="2">The sequence shown here is derived from an EMBL/GenBank/DDBJ whole genome shotgun (WGS) entry which is preliminary data.</text>
</comment>
<feature type="signal peptide" evidence="1">
    <location>
        <begin position="1"/>
        <end position="18"/>
    </location>
</feature>
<accession>A0ABS5UZT7</accession>
<reference evidence="2 3" key="1">
    <citation type="submission" date="2021-05" db="EMBL/GenBank/DDBJ databases">
        <title>Shewanella sp. JM162201.</title>
        <authorList>
            <person name="Xu S."/>
            <person name="Li A."/>
        </authorList>
    </citation>
    <scope>NUCLEOTIDE SEQUENCE [LARGE SCALE GENOMIC DNA]</scope>
    <source>
        <strain evidence="2 3">JM162201</strain>
    </source>
</reference>
<proteinExistence type="predicted"/>
<evidence type="ECO:0000256" key="1">
    <source>
        <dbReference type="SAM" id="SignalP"/>
    </source>
</evidence>
<evidence type="ECO:0008006" key="4">
    <source>
        <dbReference type="Google" id="ProtNLM"/>
    </source>
</evidence>
<evidence type="ECO:0000313" key="3">
    <source>
        <dbReference type="Proteomes" id="UP001195903"/>
    </source>
</evidence>